<evidence type="ECO:0000313" key="5">
    <source>
        <dbReference type="Proteomes" id="UP001281410"/>
    </source>
</evidence>
<dbReference type="Gene3D" id="3.30.70.330">
    <property type="match status" value="1"/>
</dbReference>
<dbReference type="Proteomes" id="UP001281410">
    <property type="component" value="Unassembled WGS sequence"/>
</dbReference>
<comment type="caution">
    <text evidence="4">The sequence shown here is derived from an EMBL/GenBank/DDBJ whole genome shotgun (WGS) entry which is preliminary data.</text>
</comment>
<dbReference type="GO" id="GO:0003723">
    <property type="term" value="F:RNA binding"/>
    <property type="evidence" value="ECO:0007669"/>
    <property type="project" value="UniProtKB-UniRule"/>
</dbReference>
<evidence type="ECO:0000256" key="1">
    <source>
        <dbReference type="PROSITE-ProRule" id="PRU00176"/>
    </source>
</evidence>
<dbReference type="PANTHER" id="PTHR34427:SF5">
    <property type="entry name" value="DUF4283 DOMAIN-CONTAINING PROTEIN"/>
    <property type="match status" value="1"/>
</dbReference>
<name>A0AAE0ABZ2_9ROSI</name>
<feature type="domain" description="RRM" evidence="3">
    <location>
        <begin position="1"/>
        <end position="64"/>
    </location>
</feature>
<dbReference type="EMBL" id="JANJYJ010000005">
    <property type="protein sequence ID" value="KAK3210477.1"/>
    <property type="molecule type" value="Genomic_DNA"/>
</dbReference>
<dbReference type="CDD" id="cd00590">
    <property type="entry name" value="RRM_SF"/>
    <property type="match status" value="1"/>
</dbReference>
<evidence type="ECO:0000313" key="4">
    <source>
        <dbReference type="EMBL" id="KAK3210477.1"/>
    </source>
</evidence>
<gene>
    <name evidence="4" type="ORF">Dsin_015183</name>
</gene>
<reference evidence="4" key="1">
    <citation type="journal article" date="2023" name="Plant J.">
        <title>Genome sequences and population genomics provide insights into the demographic history, inbreeding, and mutation load of two 'living fossil' tree species of Dipteronia.</title>
        <authorList>
            <person name="Feng Y."/>
            <person name="Comes H.P."/>
            <person name="Chen J."/>
            <person name="Zhu S."/>
            <person name="Lu R."/>
            <person name="Zhang X."/>
            <person name="Li P."/>
            <person name="Qiu J."/>
            <person name="Olsen K.M."/>
            <person name="Qiu Y."/>
        </authorList>
    </citation>
    <scope>NUCLEOTIDE SEQUENCE</scope>
    <source>
        <strain evidence="4">NBL</strain>
    </source>
</reference>
<feature type="region of interest" description="Disordered" evidence="2">
    <location>
        <begin position="77"/>
        <end position="101"/>
    </location>
</feature>
<evidence type="ECO:0000256" key="2">
    <source>
        <dbReference type="SAM" id="MobiDB-lite"/>
    </source>
</evidence>
<protein>
    <recommendedName>
        <fullName evidence="3">RRM domain-containing protein</fullName>
    </recommendedName>
</protein>
<dbReference type="PANTHER" id="PTHR34427">
    <property type="entry name" value="DUF4283 DOMAIN PROTEIN"/>
    <property type="match status" value="1"/>
</dbReference>
<dbReference type="InterPro" id="IPR035979">
    <property type="entry name" value="RBD_domain_sf"/>
</dbReference>
<dbReference type="InterPro" id="IPR000504">
    <property type="entry name" value="RRM_dom"/>
</dbReference>
<dbReference type="Pfam" id="PF00076">
    <property type="entry name" value="RRM_1"/>
    <property type="match status" value="1"/>
</dbReference>
<accession>A0AAE0ABZ2</accession>
<evidence type="ECO:0000259" key="3">
    <source>
        <dbReference type="PROSITE" id="PS50102"/>
    </source>
</evidence>
<dbReference type="PROSITE" id="PS50102">
    <property type="entry name" value="RRM"/>
    <property type="match status" value="1"/>
</dbReference>
<sequence length="507" mass="58848">MCLWGVFKSFGKVRDVFLAGVNRERRRGFAFVRFATLEEARRVAEMTNEMHLYGWPIEIKVALYGWSKRRSYGTREDGRLKADPWTNEDHNTGGQRKEENISKGKLRDNLSFAEVVKDYRWKPCDWKKEIIEELNKEQLSMTIDRKVSEHKWLEMCDIGVLKDFASVLRVFKRLSDRGLRFSSKYLGGKVILWSFESVNETKGFINNCFFWEDTFRSMEKWSERIQMQPKPIWINVAGLPLNYWNEAFFQRVGNLLGDLLLIEKDNLHKRRLDIGTLLISVPEDRRIPNKVKVTDGVKTFCITVEKEDFLTNLDWLVEELGLNFESKLKDLESISEKDDSYQARKGDKMDEVNIEKRVSFIKRKGDGKATEYGDKNNISNIWRDSQEGGFRDKGKRVHVRNLKRRPSQGTYGNKKLELEKKRDCKVRVVRSDSWLSSSESKMEGGQWVKSGRAIGECSKLDRQAFGPKNKATDGLNKTGCGKGQYRDSVDQSGSSEDRASCKERSIS</sequence>
<dbReference type="AlphaFoldDB" id="A0AAE0ABZ2"/>
<feature type="compositionally biased region" description="Basic and acidic residues" evidence="2">
    <location>
        <begin position="484"/>
        <end position="507"/>
    </location>
</feature>
<dbReference type="SUPFAM" id="SSF54928">
    <property type="entry name" value="RNA-binding domain, RBD"/>
    <property type="match status" value="1"/>
</dbReference>
<keyword evidence="1" id="KW-0694">RNA-binding</keyword>
<feature type="region of interest" description="Disordered" evidence="2">
    <location>
        <begin position="461"/>
        <end position="507"/>
    </location>
</feature>
<proteinExistence type="predicted"/>
<organism evidence="4 5">
    <name type="scientific">Dipteronia sinensis</name>
    <dbReference type="NCBI Taxonomy" id="43782"/>
    <lineage>
        <taxon>Eukaryota</taxon>
        <taxon>Viridiplantae</taxon>
        <taxon>Streptophyta</taxon>
        <taxon>Embryophyta</taxon>
        <taxon>Tracheophyta</taxon>
        <taxon>Spermatophyta</taxon>
        <taxon>Magnoliopsida</taxon>
        <taxon>eudicotyledons</taxon>
        <taxon>Gunneridae</taxon>
        <taxon>Pentapetalae</taxon>
        <taxon>rosids</taxon>
        <taxon>malvids</taxon>
        <taxon>Sapindales</taxon>
        <taxon>Sapindaceae</taxon>
        <taxon>Hippocastanoideae</taxon>
        <taxon>Acereae</taxon>
        <taxon>Dipteronia</taxon>
    </lineage>
</organism>
<keyword evidence="5" id="KW-1185">Reference proteome</keyword>
<dbReference type="InterPro" id="IPR012677">
    <property type="entry name" value="Nucleotide-bd_a/b_plait_sf"/>
</dbReference>